<accession>A0A142K9M9</accession>
<name>A0A142K9M9_9CAUD</name>
<reference evidence="2" key="1">
    <citation type="submission" date="2016-03" db="EMBL/GenBank/DDBJ databases">
        <authorList>
            <person name="Ploux O."/>
        </authorList>
    </citation>
    <scope>NUCLEOTIDE SEQUENCE [LARGE SCALE GENOMIC DNA]</scope>
</reference>
<evidence type="ECO:0000313" key="2">
    <source>
        <dbReference type="Proteomes" id="UP000202604"/>
    </source>
</evidence>
<dbReference type="GeneID" id="29126530"/>
<gene>
    <name evidence="1" type="primary">67</name>
    <name evidence="1" type="ORF">SEA_YEEZY_67</name>
</gene>
<proteinExistence type="predicted"/>
<keyword evidence="2" id="KW-1185">Reference proteome</keyword>
<evidence type="ECO:0000313" key="1">
    <source>
        <dbReference type="EMBL" id="AMS02812.1"/>
    </source>
</evidence>
<dbReference type="EMBL" id="KU963249">
    <property type="protein sequence ID" value="AMS02812.1"/>
    <property type="molecule type" value="Genomic_DNA"/>
</dbReference>
<dbReference type="RefSeq" id="YP_009304396.1">
    <property type="nucleotide sequence ID" value="NC_031269.1"/>
</dbReference>
<dbReference type="OrthoDB" id="17727at10239"/>
<protein>
    <submittedName>
        <fullName evidence="1">Uncharacterized protein</fullName>
    </submittedName>
</protein>
<organism evidence="1 2">
    <name type="scientific">Gordonia phage Yeezy</name>
    <dbReference type="NCBI Taxonomy" id="1821565"/>
    <lineage>
        <taxon>Viruses</taxon>
        <taxon>Duplodnaviria</taxon>
        <taxon>Heunggongvirae</taxon>
        <taxon>Uroviricota</taxon>
        <taxon>Caudoviricetes</taxon>
        <taxon>Nymbaxtervirinae</taxon>
        <taxon>Baxterfoxvirus</taxon>
        <taxon>Baxterfoxvirus yeezy</taxon>
        <taxon>Baxtervirus yeezy</taxon>
    </lineage>
</organism>
<sequence length="164" mass="17911">MSDNEHTWPKTTPTGHVYTVPTTYDELCSRHTDAAQASVECWSPEECPPEPTWEMVGLAHGEVDHLRGLLSRFLDDEPCRLDHHGSCQAHGFSELDGPECPMSAARKALPADRLESEANADGLLPTVEESHQLDNATLDRIAGHFGIEVPAEAQRPEATGGDCK</sequence>
<dbReference type="KEGG" id="vg:29126530"/>
<dbReference type="Proteomes" id="UP000202604">
    <property type="component" value="Segment"/>
</dbReference>